<evidence type="ECO:0000313" key="2">
    <source>
        <dbReference type="EMBL" id="KAF7336358.1"/>
    </source>
</evidence>
<dbReference type="EMBL" id="JACAZI010000023">
    <property type="protein sequence ID" value="KAF7336358.1"/>
    <property type="molecule type" value="Genomic_DNA"/>
</dbReference>
<dbReference type="AlphaFoldDB" id="A0A8H7CI90"/>
<gene>
    <name evidence="2" type="ORF">MVEN_02184300</name>
</gene>
<dbReference type="Proteomes" id="UP000620124">
    <property type="component" value="Unassembled WGS sequence"/>
</dbReference>
<feature type="compositionally biased region" description="Acidic residues" evidence="1">
    <location>
        <begin position="144"/>
        <end position="165"/>
    </location>
</feature>
<feature type="region of interest" description="Disordered" evidence="1">
    <location>
        <begin position="34"/>
        <end position="165"/>
    </location>
</feature>
<sequence length="242" mass="26364">MTLWVVHTPFLSRLGEQYACGDESVRWPTNAPTTTKFSNNISNNASTNAYNNSTLLTLDPTRPTQTTSGDGRLPSPHLSPNAYFLQESDEHAMTSTTASSHTSSSNANNAYDGSSTTKNSRTTTSVSTSKSASTSQRALLRTEDDFDPDLETELSDDSGDDSADSDFFELSVACARRERSSHPAMAGGGGAPRRAGASASVPRQQVLSVRRYWHDGVRINANARSAQIHRGWREHQSQQHLR</sequence>
<proteinExistence type="predicted"/>
<feature type="compositionally biased region" description="Low complexity" evidence="1">
    <location>
        <begin position="38"/>
        <end position="54"/>
    </location>
</feature>
<reference evidence="2" key="1">
    <citation type="submission" date="2020-05" db="EMBL/GenBank/DDBJ databases">
        <title>Mycena genomes resolve the evolution of fungal bioluminescence.</title>
        <authorList>
            <person name="Tsai I.J."/>
        </authorList>
    </citation>
    <scope>NUCLEOTIDE SEQUENCE</scope>
    <source>
        <strain evidence="2">CCC161011</strain>
    </source>
</reference>
<feature type="region of interest" description="Disordered" evidence="1">
    <location>
        <begin position="179"/>
        <end position="201"/>
    </location>
</feature>
<comment type="caution">
    <text evidence="2">The sequence shown here is derived from an EMBL/GenBank/DDBJ whole genome shotgun (WGS) entry which is preliminary data.</text>
</comment>
<name>A0A8H7CI90_9AGAR</name>
<protein>
    <submittedName>
        <fullName evidence="2">Uncharacterized protein</fullName>
    </submittedName>
</protein>
<organism evidence="2 3">
    <name type="scientific">Mycena venus</name>
    <dbReference type="NCBI Taxonomy" id="2733690"/>
    <lineage>
        <taxon>Eukaryota</taxon>
        <taxon>Fungi</taxon>
        <taxon>Dikarya</taxon>
        <taxon>Basidiomycota</taxon>
        <taxon>Agaricomycotina</taxon>
        <taxon>Agaricomycetes</taxon>
        <taxon>Agaricomycetidae</taxon>
        <taxon>Agaricales</taxon>
        <taxon>Marasmiineae</taxon>
        <taxon>Mycenaceae</taxon>
        <taxon>Mycena</taxon>
    </lineage>
</organism>
<keyword evidence="3" id="KW-1185">Reference proteome</keyword>
<evidence type="ECO:0000256" key="1">
    <source>
        <dbReference type="SAM" id="MobiDB-lite"/>
    </source>
</evidence>
<feature type="compositionally biased region" description="Low complexity" evidence="1">
    <location>
        <begin position="94"/>
        <end position="135"/>
    </location>
</feature>
<accession>A0A8H7CI90</accession>
<evidence type="ECO:0000313" key="3">
    <source>
        <dbReference type="Proteomes" id="UP000620124"/>
    </source>
</evidence>